<dbReference type="Proteomes" id="UP000482578">
    <property type="component" value="Unassembled WGS sequence"/>
</dbReference>
<dbReference type="EMBL" id="JAAGAA010000010">
    <property type="protein sequence ID" value="NDV13426.1"/>
    <property type="molecule type" value="Genomic_DNA"/>
</dbReference>
<dbReference type="RefSeq" id="WP_163316623.1">
    <property type="nucleotide sequence ID" value="NZ_JAAGAA010000010.1"/>
</dbReference>
<organism evidence="1 2">
    <name type="scientific">Crenobacter caeni</name>
    <dbReference type="NCBI Taxonomy" id="2705474"/>
    <lineage>
        <taxon>Bacteria</taxon>
        <taxon>Pseudomonadati</taxon>
        <taxon>Pseudomonadota</taxon>
        <taxon>Betaproteobacteria</taxon>
        <taxon>Neisseriales</taxon>
        <taxon>Neisseriaceae</taxon>
        <taxon>Crenobacter</taxon>
    </lineage>
</organism>
<evidence type="ECO:0000313" key="2">
    <source>
        <dbReference type="Proteomes" id="UP000482578"/>
    </source>
</evidence>
<dbReference type="AlphaFoldDB" id="A0A6B2KT54"/>
<evidence type="ECO:0000313" key="1">
    <source>
        <dbReference type="EMBL" id="NDV13426.1"/>
    </source>
</evidence>
<accession>A0A6B2KT54</accession>
<protein>
    <submittedName>
        <fullName evidence="1">Uncharacterized protein</fullName>
    </submittedName>
</protein>
<sequence>MRLRDYLPQIHHAVETVIADLHSEHDHVANLRESVARLTEATHAGYAQAEAVAKFSDEWDDDPMLATAIHWDTYFGVDKDRYHKDQELQQLTNLLAAKEISLSALAGSLLQYAKQGIALQYGRQKHGCPAGRNIGSQSLAEVIWQARNQALHWEDGTFTLPVENCFNKLATEVNPVFGDYKLRNLAYDAVVTFGWRTFSDLERDLLSLDP</sequence>
<reference evidence="1 2" key="1">
    <citation type="submission" date="2020-02" db="EMBL/GenBank/DDBJ databases">
        <authorList>
            <person name="Yang Z."/>
        </authorList>
    </citation>
    <scope>NUCLEOTIDE SEQUENCE [LARGE SCALE GENOMIC DNA]</scope>
    <source>
        <strain evidence="1 2">HX-7-9</strain>
    </source>
</reference>
<comment type="caution">
    <text evidence="1">The sequence shown here is derived from an EMBL/GenBank/DDBJ whole genome shotgun (WGS) entry which is preliminary data.</text>
</comment>
<name>A0A6B2KT54_9NEIS</name>
<gene>
    <name evidence="1" type="ORF">GZH52_11595</name>
</gene>
<keyword evidence="2" id="KW-1185">Reference proteome</keyword>
<proteinExistence type="predicted"/>